<comment type="caution">
    <text evidence="2">The sequence shown here is derived from an EMBL/GenBank/DDBJ whole genome shotgun (WGS) entry which is preliminary data.</text>
</comment>
<dbReference type="PROSITE" id="PS50405">
    <property type="entry name" value="GST_CTER"/>
    <property type="match status" value="1"/>
</dbReference>
<dbReference type="AlphaFoldDB" id="A0A482VS73"/>
<gene>
    <name evidence="2" type="ORF">BDFB_005179</name>
</gene>
<dbReference type="GO" id="GO:0006749">
    <property type="term" value="P:glutathione metabolic process"/>
    <property type="evidence" value="ECO:0007669"/>
    <property type="project" value="TreeGrafter"/>
</dbReference>
<name>A0A482VS73_ASBVE</name>
<dbReference type="OrthoDB" id="2309723at2759"/>
<accession>A0A482VS73</accession>
<organism evidence="2 3">
    <name type="scientific">Asbolus verrucosus</name>
    <name type="common">Desert ironclad beetle</name>
    <dbReference type="NCBI Taxonomy" id="1661398"/>
    <lineage>
        <taxon>Eukaryota</taxon>
        <taxon>Metazoa</taxon>
        <taxon>Ecdysozoa</taxon>
        <taxon>Arthropoda</taxon>
        <taxon>Hexapoda</taxon>
        <taxon>Insecta</taxon>
        <taxon>Pterygota</taxon>
        <taxon>Neoptera</taxon>
        <taxon>Endopterygota</taxon>
        <taxon>Coleoptera</taxon>
        <taxon>Polyphaga</taxon>
        <taxon>Cucujiformia</taxon>
        <taxon>Tenebrionidae</taxon>
        <taxon>Pimeliinae</taxon>
        <taxon>Asbolus</taxon>
    </lineage>
</organism>
<evidence type="ECO:0000313" key="3">
    <source>
        <dbReference type="Proteomes" id="UP000292052"/>
    </source>
</evidence>
<dbReference type="InterPro" id="IPR004046">
    <property type="entry name" value="GST_C"/>
</dbReference>
<dbReference type="SUPFAM" id="SSF47616">
    <property type="entry name" value="GST C-terminal domain-like"/>
    <property type="match status" value="1"/>
</dbReference>
<dbReference type="Pfam" id="PF00043">
    <property type="entry name" value="GST_C"/>
    <property type="match status" value="1"/>
</dbReference>
<dbReference type="InterPro" id="IPR036282">
    <property type="entry name" value="Glutathione-S-Trfase_C_sf"/>
</dbReference>
<evidence type="ECO:0000259" key="1">
    <source>
        <dbReference type="PROSITE" id="PS50405"/>
    </source>
</evidence>
<dbReference type="GO" id="GO:0004364">
    <property type="term" value="F:glutathione transferase activity"/>
    <property type="evidence" value="ECO:0007669"/>
    <property type="project" value="TreeGrafter"/>
</dbReference>
<proteinExistence type="predicted"/>
<protein>
    <recommendedName>
        <fullName evidence="1">GST C-terminal domain-containing protein</fullName>
    </recommendedName>
</protein>
<feature type="domain" description="GST C-terminal" evidence="1">
    <location>
        <begin position="1"/>
        <end position="78"/>
    </location>
</feature>
<dbReference type="InterPro" id="IPR010987">
    <property type="entry name" value="Glutathione-S-Trfase_C-like"/>
</dbReference>
<dbReference type="STRING" id="1661398.A0A482VS73"/>
<keyword evidence="3" id="KW-1185">Reference proteome</keyword>
<dbReference type="Gene3D" id="1.20.1050.10">
    <property type="match status" value="1"/>
</dbReference>
<dbReference type="EMBL" id="QDEB01069584">
    <property type="protein sequence ID" value="RZC35594.1"/>
    <property type="molecule type" value="Genomic_DNA"/>
</dbReference>
<dbReference type="Proteomes" id="UP000292052">
    <property type="component" value="Unassembled WGS sequence"/>
</dbReference>
<dbReference type="PANTHER" id="PTHR43969">
    <property type="entry name" value="GLUTATHIONE S TRANSFERASE D10, ISOFORM A-RELATED"/>
    <property type="match status" value="1"/>
</dbReference>
<dbReference type="PANTHER" id="PTHR43969:SF8">
    <property type="entry name" value="GLUTATHIONE S TRANSFERASE E13, ISOFORM A-RELATED"/>
    <property type="match status" value="1"/>
</dbReference>
<sequence length="78" mass="8819">MRKKEQLPVFAGKKTSLDDPDKEILDEAYAFLEAFLAGNRWMTGDYVSIADYSIISSISSLNVFVPIDAERFPKLNCK</sequence>
<reference evidence="2 3" key="1">
    <citation type="submission" date="2017-03" db="EMBL/GenBank/DDBJ databases">
        <title>Genome of the blue death feigning beetle - Asbolus verrucosus.</title>
        <authorList>
            <person name="Rider S.D."/>
        </authorList>
    </citation>
    <scope>NUCLEOTIDE SEQUENCE [LARGE SCALE GENOMIC DNA]</scope>
    <source>
        <strain evidence="2">Butters</strain>
        <tissue evidence="2">Head and leg muscle</tissue>
    </source>
</reference>
<evidence type="ECO:0000313" key="2">
    <source>
        <dbReference type="EMBL" id="RZC35594.1"/>
    </source>
</evidence>